<dbReference type="SUPFAM" id="SSF52540">
    <property type="entry name" value="P-loop containing nucleoside triphosphate hydrolases"/>
    <property type="match status" value="2"/>
</dbReference>
<dbReference type="CDD" id="cd18793">
    <property type="entry name" value="SF2_C_SNF"/>
    <property type="match status" value="1"/>
</dbReference>
<dbReference type="RefSeq" id="WP_377873495.1">
    <property type="nucleotide sequence ID" value="NZ_JBHMAY010000052.1"/>
</dbReference>
<keyword evidence="6" id="KW-1185">Reference proteome</keyword>
<dbReference type="InterPro" id="IPR027417">
    <property type="entry name" value="P-loop_NTPase"/>
</dbReference>
<dbReference type="PROSITE" id="PS50035">
    <property type="entry name" value="PLD"/>
    <property type="match status" value="1"/>
</dbReference>
<dbReference type="InterPro" id="IPR014001">
    <property type="entry name" value="Helicase_ATP-bd"/>
</dbReference>
<dbReference type="InterPro" id="IPR001736">
    <property type="entry name" value="PLipase_D/transphosphatidylase"/>
</dbReference>
<dbReference type="PANTHER" id="PTHR45766">
    <property type="entry name" value="DNA ANNEALING HELICASE AND ENDONUCLEASE ZRANB3 FAMILY MEMBER"/>
    <property type="match status" value="1"/>
</dbReference>
<sequence length="1042" mass="115639">MTGHSRRKRDLVLVNESGATIGTGLRALLEDFAGSTPGPVTLFTGYLSIRGLLEALPALHRLRREQVPLRLLFGVSPPETSVVLIADGGSAYRDEDLARWLRNAESTLLAEIDQVPVSRAKGMALLELSDLLAAPPVECRREERRTMHAKGVVVPEVQTLVGSANLSLLGFRVNRELASVTHPRAVPLIGQLIGAWWEEAEPYDLAAAIQRRFVPYRPELVYLAMLSQVFGRQVDHRSAMDLRPWQRDAVAKALDIVDRHEGALLADDVGVGKTDEAIAIALHGTHVGWGRTLVVCPANLRGMWIDELRKHLVPCDVISYDKLLQDVRSAEENETGWREYGLLICDEAHHLRNPERFRNSALRQVIAHQPCPPKTVLITATPVNNAGLDLYELLCLADRSLEPHWVATRATTARRRKGRSPAAFRLYTVCRRPTAHSPAGPTMQGFYQALDDRIVRRSRSLIQRLYPESTSHFPQRIHRRVLYRLALRHRELVGDVLDGLGAGDLADAAGQLRQLRGDNPRTPPLTLAAYRAEEYRLVRAQGFVPISAFIKCLLLKRLESSPAAFASTATHMRDNYAFALRCLDRGWVLTPGPRRRRRLVHAIKTGMLDDRMAGSTDTDTDARLDQLVKAIENSDSDERRPAAEYDVARLRADLEHDRRIFAQLASLARQAVSQDTKFAELRALLCTLTETFPGHKILILTLSRQTAVDLHAKLQHAVDNEPRLAVLKGRIATAAPLPPLEKSALLATIAQFVPRTAARPASGVRAAHPPDRYDLLIGTDQLSEGHNLQQASILINYDLPWNPQALGQRIGRLDRYDAERPTVHCYTVLPDTALDVVLHLMAILQNKIDAAAATVGVPSALLPDSNETPRDFGTALDDLDREPHAVPVSPFERARAILGNALRAADVRSAVEALPVGAGGVHPRRPVTPEAVFCFEVAVDEGIEIALCYLRQGAQHARSTDTLECLRAAEVVVDRWLSEQPLPVLDPAPDPHAFHTLLWALIDTARKEVADRYRIPERETVDRVRLLTWLGFLNEANEKSAS</sequence>
<dbReference type="InterPro" id="IPR000330">
    <property type="entry name" value="SNF2_N"/>
</dbReference>
<evidence type="ECO:0000313" key="5">
    <source>
        <dbReference type="EMBL" id="MFC3515001.1"/>
    </source>
</evidence>
<dbReference type="InterPro" id="IPR049730">
    <property type="entry name" value="SNF2/RAD54-like_C"/>
</dbReference>
<feature type="domain" description="Helicase C-terminal" evidence="4">
    <location>
        <begin position="680"/>
        <end position="862"/>
    </location>
</feature>
<proteinExistence type="predicted"/>
<evidence type="ECO:0000256" key="1">
    <source>
        <dbReference type="ARBA" id="ARBA00022801"/>
    </source>
</evidence>
<gene>
    <name evidence="5" type="ORF">ACFORO_32845</name>
</gene>
<keyword evidence="1" id="KW-0378">Hydrolase</keyword>
<dbReference type="Pfam" id="PF00271">
    <property type="entry name" value="Helicase_C"/>
    <property type="match status" value="1"/>
</dbReference>
<feature type="domain" description="Helicase ATP-binding" evidence="3">
    <location>
        <begin position="254"/>
        <end position="400"/>
    </location>
</feature>
<protein>
    <submittedName>
        <fullName evidence="5">SNF2-related protein</fullName>
    </submittedName>
</protein>
<name>A0ABV7QSK7_9PSEU</name>
<dbReference type="PANTHER" id="PTHR45766:SF6">
    <property type="entry name" value="SWI_SNF-RELATED MATRIX-ASSOCIATED ACTIN-DEPENDENT REGULATOR OF CHROMATIN SUBFAMILY A-LIKE PROTEIN 1"/>
    <property type="match status" value="1"/>
</dbReference>
<dbReference type="PROSITE" id="PS51192">
    <property type="entry name" value="HELICASE_ATP_BIND_1"/>
    <property type="match status" value="1"/>
</dbReference>
<dbReference type="Proteomes" id="UP001595764">
    <property type="component" value="Unassembled WGS sequence"/>
</dbReference>
<evidence type="ECO:0000259" key="2">
    <source>
        <dbReference type="PROSITE" id="PS50035"/>
    </source>
</evidence>
<organism evidence="5 6">
    <name type="scientific">Amycolatopsis halotolerans</name>
    <dbReference type="NCBI Taxonomy" id="330083"/>
    <lineage>
        <taxon>Bacteria</taxon>
        <taxon>Bacillati</taxon>
        <taxon>Actinomycetota</taxon>
        <taxon>Actinomycetes</taxon>
        <taxon>Pseudonocardiales</taxon>
        <taxon>Pseudonocardiaceae</taxon>
        <taxon>Amycolatopsis</taxon>
    </lineage>
</organism>
<dbReference type="Gene3D" id="3.30.870.10">
    <property type="entry name" value="Endonuclease Chain A"/>
    <property type="match status" value="1"/>
</dbReference>
<dbReference type="SMART" id="SM00487">
    <property type="entry name" value="DEXDc"/>
    <property type="match status" value="1"/>
</dbReference>
<evidence type="ECO:0000259" key="4">
    <source>
        <dbReference type="PROSITE" id="PS51194"/>
    </source>
</evidence>
<dbReference type="Pfam" id="PF00176">
    <property type="entry name" value="SNF2-rel_dom"/>
    <property type="match status" value="1"/>
</dbReference>
<dbReference type="PROSITE" id="PS51194">
    <property type="entry name" value="HELICASE_CTER"/>
    <property type="match status" value="1"/>
</dbReference>
<accession>A0ABV7QSK7</accession>
<reference evidence="6" key="1">
    <citation type="journal article" date="2019" name="Int. J. Syst. Evol. Microbiol.">
        <title>The Global Catalogue of Microorganisms (GCM) 10K type strain sequencing project: providing services to taxonomists for standard genome sequencing and annotation.</title>
        <authorList>
            <consortium name="The Broad Institute Genomics Platform"/>
            <consortium name="The Broad Institute Genome Sequencing Center for Infectious Disease"/>
            <person name="Wu L."/>
            <person name="Ma J."/>
        </authorList>
    </citation>
    <scope>NUCLEOTIDE SEQUENCE [LARGE SCALE GENOMIC DNA]</scope>
    <source>
        <strain evidence="6">CGMCC 4.7682</strain>
    </source>
</reference>
<feature type="domain" description="PLD phosphodiesterase" evidence="2">
    <location>
        <begin position="143"/>
        <end position="170"/>
    </location>
</feature>
<dbReference type="EMBL" id="JBHRWI010000043">
    <property type="protein sequence ID" value="MFC3515001.1"/>
    <property type="molecule type" value="Genomic_DNA"/>
</dbReference>
<dbReference type="SUPFAM" id="SSF56024">
    <property type="entry name" value="Phospholipase D/nuclease"/>
    <property type="match status" value="1"/>
</dbReference>
<evidence type="ECO:0000259" key="3">
    <source>
        <dbReference type="PROSITE" id="PS51192"/>
    </source>
</evidence>
<evidence type="ECO:0000313" key="6">
    <source>
        <dbReference type="Proteomes" id="UP001595764"/>
    </source>
</evidence>
<comment type="caution">
    <text evidence="5">The sequence shown here is derived from an EMBL/GenBank/DDBJ whole genome shotgun (WGS) entry which is preliminary data.</text>
</comment>
<dbReference type="Gene3D" id="3.40.50.300">
    <property type="entry name" value="P-loop containing nucleotide triphosphate hydrolases"/>
    <property type="match status" value="2"/>
</dbReference>
<dbReference type="InterPro" id="IPR001650">
    <property type="entry name" value="Helicase_C-like"/>
</dbReference>